<feature type="transmembrane region" description="Helical" evidence="1">
    <location>
        <begin position="12"/>
        <end position="36"/>
    </location>
</feature>
<organism evidence="2 3">
    <name type="scientific">Cutibacterium granulosum DSM 20700</name>
    <dbReference type="NCBI Taxonomy" id="1160719"/>
    <lineage>
        <taxon>Bacteria</taxon>
        <taxon>Bacillati</taxon>
        <taxon>Actinomycetota</taxon>
        <taxon>Actinomycetes</taxon>
        <taxon>Propionibacteriales</taxon>
        <taxon>Propionibacteriaceae</taxon>
        <taxon>Cutibacterium</taxon>
    </lineage>
</organism>
<keyword evidence="1" id="KW-0812">Transmembrane</keyword>
<name>U1GJ46_9ACTN</name>
<accession>U1GJ46</accession>
<evidence type="ECO:0000313" key="3">
    <source>
        <dbReference type="Proteomes" id="UP000016307"/>
    </source>
</evidence>
<comment type="caution">
    <text evidence="2">The sequence shown here is derived from an EMBL/GenBank/DDBJ whole genome shotgun (WGS) entry which is preliminary data.</text>
</comment>
<protein>
    <submittedName>
        <fullName evidence="2">Uncharacterized protein</fullName>
    </submittedName>
</protein>
<keyword evidence="1" id="KW-0472">Membrane</keyword>
<proteinExistence type="predicted"/>
<evidence type="ECO:0000313" key="2">
    <source>
        <dbReference type="EMBL" id="ERF58125.1"/>
    </source>
</evidence>
<dbReference type="EMBL" id="AOSS01000043">
    <property type="protein sequence ID" value="ERF58125.1"/>
    <property type="molecule type" value="Genomic_DNA"/>
</dbReference>
<gene>
    <name evidence="2" type="ORF">H641_01598</name>
</gene>
<dbReference type="AlphaFoldDB" id="U1GJ46"/>
<feature type="non-terminal residue" evidence="2">
    <location>
        <position position="64"/>
    </location>
</feature>
<evidence type="ECO:0000256" key="1">
    <source>
        <dbReference type="SAM" id="Phobius"/>
    </source>
</evidence>
<reference evidence="2 3" key="1">
    <citation type="journal article" date="2013" name="BMC Genomics">
        <title>Comparative genomics reveals distinct host-interacting traits of three major human-associated propionibacteria.</title>
        <authorList>
            <person name="Mak T.N."/>
            <person name="Schmid M."/>
            <person name="Brzuszkiewicz E."/>
            <person name="Zeng G."/>
            <person name="Meyer R."/>
            <person name="Sfanos K.S."/>
            <person name="Brinkmann V."/>
            <person name="Meyer T.F."/>
            <person name="Bruggemann H."/>
        </authorList>
    </citation>
    <scope>NUCLEOTIDE SEQUENCE [LARGE SCALE GENOMIC DNA]</scope>
    <source>
        <strain evidence="2 3">DSM 20700</strain>
    </source>
</reference>
<dbReference type="Proteomes" id="UP000016307">
    <property type="component" value="Unassembled WGS sequence"/>
</dbReference>
<keyword evidence="3" id="KW-1185">Reference proteome</keyword>
<sequence length="64" mass="7156">MSRNSSDDDPGFWYHFRSAFAVILSFAVILGSIGYVGKKAYDTYISFAYADDYQGAGEEELSVR</sequence>
<keyword evidence="1" id="KW-1133">Transmembrane helix</keyword>